<dbReference type="RefSeq" id="XP_026609766.1">
    <property type="nucleotide sequence ID" value="XM_026754375.1"/>
</dbReference>
<gene>
    <name evidence="2" type="ORF">CDV56_100756</name>
</gene>
<protein>
    <submittedName>
        <fullName evidence="2">Uncharacterized protein</fullName>
    </submittedName>
</protein>
<dbReference type="GeneID" id="38122730"/>
<dbReference type="Proteomes" id="UP000215305">
    <property type="component" value="Unassembled WGS sequence"/>
</dbReference>
<feature type="region of interest" description="Disordered" evidence="1">
    <location>
        <begin position="192"/>
        <end position="216"/>
    </location>
</feature>
<evidence type="ECO:0000313" key="3">
    <source>
        <dbReference type="Proteomes" id="UP000215305"/>
    </source>
</evidence>
<evidence type="ECO:0000313" key="2">
    <source>
        <dbReference type="EMBL" id="RHZ43412.1"/>
    </source>
</evidence>
<dbReference type="VEuPathDB" id="FungiDB:CDV56_100756"/>
<keyword evidence="3" id="KW-1185">Reference proteome</keyword>
<accession>A0A397FXB4</accession>
<dbReference type="OrthoDB" id="4510368at2759"/>
<dbReference type="EMBL" id="NKHU02000422">
    <property type="protein sequence ID" value="RHZ43412.1"/>
    <property type="molecule type" value="Genomic_DNA"/>
</dbReference>
<name>A0A397FXB4_ASPTH</name>
<evidence type="ECO:0000256" key="1">
    <source>
        <dbReference type="SAM" id="MobiDB-lite"/>
    </source>
</evidence>
<dbReference type="AlphaFoldDB" id="A0A397FXB4"/>
<comment type="caution">
    <text evidence="2">The sequence shown here is derived from an EMBL/GenBank/DDBJ whole genome shotgun (WGS) entry which is preliminary data.</text>
</comment>
<sequence>MPEILLPDTTSITSSTASSLLLYTHPHAHAHQQTSTGTGIPLIQRKSKTLPLRRLSGWGWLSRRVSRQGLNATHVLPPPTHTHTHTHHHTHTHNDCEYDEYDEYEDEDETNNIISDPKRRKMRALEAHYEQEQEQARRRERDLYESYAAYCQAFTSAGQHQQQHQQRRKTWMMDGEVDLSSENCNEIHAVHIDNDDDDEDEKREFPAEPSPPPQILTPSLYAEMRRVACDKKRDRHRRLWAPVQSWFLQIRHRESH</sequence>
<proteinExistence type="predicted"/>
<organism evidence="2 3">
    <name type="scientific">Aspergillus thermomutatus</name>
    <name type="common">Neosartorya pseudofischeri</name>
    <dbReference type="NCBI Taxonomy" id="41047"/>
    <lineage>
        <taxon>Eukaryota</taxon>
        <taxon>Fungi</taxon>
        <taxon>Dikarya</taxon>
        <taxon>Ascomycota</taxon>
        <taxon>Pezizomycotina</taxon>
        <taxon>Eurotiomycetes</taxon>
        <taxon>Eurotiomycetidae</taxon>
        <taxon>Eurotiales</taxon>
        <taxon>Aspergillaceae</taxon>
        <taxon>Aspergillus</taxon>
        <taxon>Aspergillus subgen. Fumigati</taxon>
    </lineage>
</organism>
<reference evidence="2" key="1">
    <citation type="submission" date="2018-08" db="EMBL/GenBank/DDBJ databases">
        <title>Draft genome sequence of azole-resistant Aspergillus thermomutatus (Neosartorya pseudofischeri) strain HMR AF 39, isolated from a human nasal aspirate.</title>
        <authorList>
            <person name="Parent-Michaud M."/>
            <person name="Dufresne P.J."/>
            <person name="Fournier E."/>
            <person name="Martineau C."/>
            <person name="Moreira S."/>
            <person name="Perkins V."/>
            <person name="De Repentigny L."/>
            <person name="Dufresne S.F."/>
        </authorList>
    </citation>
    <scope>NUCLEOTIDE SEQUENCE [LARGE SCALE GENOMIC DNA]</scope>
    <source>
        <strain evidence="2">HMR AF 39</strain>
    </source>
</reference>